<proteinExistence type="predicted"/>
<feature type="transmembrane region" description="Helical" evidence="1">
    <location>
        <begin position="44"/>
        <end position="66"/>
    </location>
</feature>
<organism evidence="2 3">
    <name type="scientific">Novipirellula aureliae</name>
    <dbReference type="NCBI Taxonomy" id="2527966"/>
    <lineage>
        <taxon>Bacteria</taxon>
        <taxon>Pseudomonadati</taxon>
        <taxon>Planctomycetota</taxon>
        <taxon>Planctomycetia</taxon>
        <taxon>Pirellulales</taxon>
        <taxon>Pirellulaceae</taxon>
        <taxon>Novipirellula</taxon>
    </lineage>
</organism>
<keyword evidence="1" id="KW-0812">Transmembrane</keyword>
<keyword evidence="1" id="KW-1133">Transmembrane helix</keyword>
<accession>A0A5C6E4Q8</accession>
<dbReference type="OrthoDB" id="291969at2"/>
<name>A0A5C6E4Q8_9BACT</name>
<feature type="transmembrane region" description="Helical" evidence="1">
    <location>
        <begin position="95"/>
        <end position="112"/>
    </location>
</feature>
<feature type="transmembrane region" description="Helical" evidence="1">
    <location>
        <begin position="72"/>
        <end position="88"/>
    </location>
</feature>
<gene>
    <name evidence="2" type="ORF">Q31b_20110</name>
</gene>
<keyword evidence="3" id="KW-1185">Reference proteome</keyword>
<evidence type="ECO:0000313" key="2">
    <source>
        <dbReference type="EMBL" id="TWU42977.1"/>
    </source>
</evidence>
<reference evidence="2 3" key="1">
    <citation type="submission" date="2019-02" db="EMBL/GenBank/DDBJ databases">
        <title>Deep-cultivation of Planctomycetes and their phenomic and genomic characterization uncovers novel biology.</title>
        <authorList>
            <person name="Wiegand S."/>
            <person name="Jogler M."/>
            <person name="Boedeker C."/>
            <person name="Pinto D."/>
            <person name="Vollmers J."/>
            <person name="Rivas-Marin E."/>
            <person name="Kohn T."/>
            <person name="Peeters S.H."/>
            <person name="Heuer A."/>
            <person name="Rast P."/>
            <person name="Oberbeckmann S."/>
            <person name="Bunk B."/>
            <person name="Jeske O."/>
            <person name="Meyerdierks A."/>
            <person name="Storesund J.E."/>
            <person name="Kallscheuer N."/>
            <person name="Luecker S."/>
            <person name="Lage O.M."/>
            <person name="Pohl T."/>
            <person name="Merkel B.J."/>
            <person name="Hornburger P."/>
            <person name="Mueller R.-W."/>
            <person name="Bruemmer F."/>
            <person name="Labrenz M."/>
            <person name="Spormann A.M."/>
            <person name="Op Den Camp H."/>
            <person name="Overmann J."/>
            <person name="Amann R."/>
            <person name="Jetten M.S.M."/>
            <person name="Mascher T."/>
            <person name="Medema M.H."/>
            <person name="Devos D.P."/>
            <person name="Kaster A.-K."/>
            <person name="Ovreas L."/>
            <person name="Rohde M."/>
            <person name="Galperin M.Y."/>
            <person name="Jogler C."/>
        </authorList>
    </citation>
    <scope>NUCLEOTIDE SEQUENCE [LARGE SCALE GENOMIC DNA]</scope>
    <source>
        <strain evidence="2 3">Q31b</strain>
    </source>
</reference>
<sequence>MQTDGESIRIGSPFKVDPPQLNELAGQAVNASFEIDSDATPIRYVAMGSVAASAMVLTFAIAAVYWFPLGGAMIAGLGCLLSVFGLSSPHRIKSAALLVIHAAIFLFCYSQTM</sequence>
<dbReference type="AlphaFoldDB" id="A0A5C6E4Q8"/>
<evidence type="ECO:0000313" key="3">
    <source>
        <dbReference type="Proteomes" id="UP000315471"/>
    </source>
</evidence>
<keyword evidence="1" id="KW-0472">Membrane</keyword>
<protein>
    <submittedName>
        <fullName evidence="2">Uncharacterized protein</fullName>
    </submittedName>
</protein>
<comment type="caution">
    <text evidence="2">The sequence shown here is derived from an EMBL/GenBank/DDBJ whole genome shotgun (WGS) entry which is preliminary data.</text>
</comment>
<evidence type="ECO:0000256" key="1">
    <source>
        <dbReference type="SAM" id="Phobius"/>
    </source>
</evidence>
<dbReference type="EMBL" id="SJPY01000003">
    <property type="protein sequence ID" value="TWU42977.1"/>
    <property type="molecule type" value="Genomic_DNA"/>
</dbReference>
<dbReference type="Proteomes" id="UP000315471">
    <property type="component" value="Unassembled WGS sequence"/>
</dbReference>